<evidence type="ECO:0000313" key="2">
    <source>
        <dbReference type="EMBL" id="KAF7316789.1"/>
    </source>
</evidence>
<comment type="caution">
    <text evidence="2">The sequence shown here is derived from an EMBL/GenBank/DDBJ whole genome shotgun (WGS) entry which is preliminary data.</text>
</comment>
<organism evidence="2 3">
    <name type="scientific">Mycena chlorophos</name>
    <name type="common">Agaric fungus</name>
    <name type="synonym">Agaricus chlorophos</name>
    <dbReference type="NCBI Taxonomy" id="658473"/>
    <lineage>
        <taxon>Eukaryota</taxon>
        <taxon>Fungi</taxon>
        <taxon>Dikarya</taxon>
        <taxon>Basidiomycota</taxon>
        <taxon>Agaricomycotina</taxon>
        <taxon>Agaricomycetes</taxon>
        <taxon>Agaricomycetidae</taxon>
        <taxon>Agaricales</taxon>
        <taxon>Marasmiineae</taxon>
        <taxon>Mycenaceae</taxon>
        <taxon>Mycena</taxon>
    </lineage>
</organism>
<feature type="region of interest" description="Disordered" evidence="1">
    <location>
        <begin position="77"/>
        <end position="101"/>
    </location>
</feature>
<proteinExistence type="predicted"/>
<dbReference type="EMBL" id="JACAZE010000005">
    <property type="protein sequence ID" value="KAF7316789.1"/>
    <property type="molecule type" value="Genomic_DNA"/>
</dbReference>
<dbReference type="AlphaFoldDB" id="A0A8H6TGF3"/>
<name>A0A8H6TGF3_MYCCL</name>
<reference evidence="2" key="1">
    <citation type="submission" date="2020-05" db="EMBL/GenBank/DDBJ databases">
        <title>Mycena genomes resolve the evolution of fungal bioluminescence.</title>
        <authorList>
            <person name="Tsai I.J."/>
        </authorList>
    </citation>
    <scope>NUCLEOTIDE SEQUENCE</scope>
    <source>
        <strain evidence="2">110903Hualien_Pintung</strain>
    </source>
</reference>
<dbReference type="Proteomes" id="UP000613580">
    <property type="component" value="Unassembled WGS sequence"/>
</dbReference>
<dbReference type="SUPFAM" id="SSF52047">
    <property type="entry name" value="RNI-like"/>
    <property type="match status" value="1"/>
</dbReference>
<accession>A0A8H6TGF3</accession>
<evidence type="ECO:0000313" key="3">
    <source>
        <dbReference type="Proteomes" id="UP000613580"/>
    </source>
</evidence>
<gene>
    <name evidence="2" type="ORF">HMN09_00412000</name>
</gene>
<dbReference type="InterPro" id="IPR032675">
    <property type="entry name" value="LRR_dom_sf"/>
</dbReference>
<evidence type="ECO:0008006" key="4">
    <source>
        <dbReference type="Google" id="ProtNLM"/>
    </source>
</evidence>
<sequence length="507" mass="56028">MAPQDLPPELWLRIASFLRRDEVMRLVGVNLTLFNLALDAQYAVVHIDGLTTPATVRMLERLRDPIPASRVRSLVFHPGLKPKKTTNPALRPPASPPSGRSSFKFWNRNKAAVPPSPPPPPQPSFEQLVDALTRVFPGLVNLRSFEMEAWDLEAAYDGFLRTAWSAFGPRLEALSFGGTPQNFRQLVESKPNIPACTSLSLQFSQAVDAATKPASATAAADDVLTNTLAPYINSLAPQLQVFKVWSWSTLDLSPLFLNLGTFPHLHDIHVRSPFNTFTNPVGLTSVLENNAETLTSVELRLNPMGSAVDNTVEQPLATWLLSHKEHNPQVMTGLKTLRIFPTNLDDGFATLLVYLERSVKTLRTLAVKDRYMSLDEISTLLAPLAYSAGEDGLESLRLHVRAWSPELFALLATQLPGLRSLSLYLGGSPPDRAAAQLFFDKLRAARESRSWALQDIGVWQGGFEVSLTTMHSLAECIPTVRSFWGNGEMVSDTKLYESGLSFERFAS</sequence>
<protein>
    <recommendedName>
        <fullName evidence="4">F-box domain-containing protein</fullName>
    </recommendedName>
</protein>
<evidence type="ECO:0000256" key="1">
    <source>
        <dbReference type="SAM" id="MobiDB-lite"/>
    </source>
</evidence>
<keyword evidence="3" id="KW-1185">Reference proteome</keyword>
<dbReference type="Gene3D" id="3.80.10.10">
    <property type="entry name" value="Ribonuclease Inhibitor"/>
    <property type="match status" value="1"/>
</dbReference>
<dbReference type="OrthoDB" id="3071584at2759"/>